<keyword evidence="12 16" id="KW-0547">Nucleotide-binding</keyword>
<dbReference type="InterPro" id="IPR050408">
    <property type="entry name" value="HGPRT"/>
</dbReference>
<dbReference type="Proteomes" id="UP000462760">
    <property type="component" value="Unassembled WGS sequence"/>
</dbReference>
<evidence type="ECO:0000256" key="13">
    <source>
        <dbReference type="ARBA" id="ARBA00022842"/>
    </source>
</evidence>
<evidence type="ECO:0000256" key="6">
    <source>
        <dbReference type="ARBA" id="ARBA00008391"/>
    </source>
</evidence>
<dbReference type="InterPro" id="IPR029057">
    <property type="entry name" value="PRTase-like"/>
</dbReference>
<comment type="caution">
    <text evidence="19">The sequence shown here is derived from an EMBL/GenBank/DDBJ whole genome shotgun (WGS) entry which is preliminary data.</text>
</comment>
<evidence type="ECO:0000256" key="11">
    <source>
        <dbReference type="ARBA" id="ARBA00022726"/>
    </source>
</evidence>
<organism evidence="19 20">
    <name type="scientific">Anaerosalibacter bizertensis</name>
    <dbReference type="NCBI Taxonomy" id="932217"/>
    <lineage>
        <taxon>Bacteria</taxon>
        <taxon>Bacillati</taxon>
        <taxon>Bacillota</taxon>
        <taxon>Tissierellia</taxon>
        <taxon>Tissierellales</taxon>
        <taxon>Sporanaerobacteraceae</taxon>
        <taxon>Anaerosalibacter</taxon>
    </lineage>
</organism>
<reference evidence="18" key="2">
    <citation type="submission" date="2022-01" db="EMBL/GenBank/DDBJ databases">
        <title>Collection of gut derived symbiotic bacterial strains cultured from healthy donors.</title>
        <authorList>
            <person name="Lin H."/>
            <person name="Kohout C."/>
            <person name="Waligurski E."/>
            <person name="Pamer E.G."/>
        </authorList>
    </citation>
    <scope>NUCLEOTIDE SEQUENCE</scope>
    <source>
        <strain evidence="18">MSK.14.39</strain>
    </source>
</reference>
<gene>
    <name evidence="19" type="primary">hpt</name>
    <name evidence="19" type="ORF">FYJ27_10190</name>
    <name evidence="18" type="ORF">L0P62_07315</name>
</gene>
<comment type="cofactor">
    <cofactor evidence="1 16">
        <name>Mg(2+)</name>
        <dbReference type="ChEBI" id="CHEBI:18420"/>
    </cofactor>
</comment>
<dbReference type="UniPathway" id="UPA00591">
    <property type="reaction ID" value="UER00648"/>
</dbReference>
<evidence type="ECO:0000313" key="18">
    <source>
        <dbReference type="EMBL" id="MCG4565253.1"/>
    </source>
</evidence>
<evidence type="ECO:0000256" key="4">
    <source>
        <dbReference type="ARBA" id="ARBA00004669"/>
    </source>
</evidence>
<keyword evidence="8 16" id="KW-0328">Glycosyltransferase</keyword>
<comment type="catalytic activity">
    <reaction evidence="15">
        <text>IMP + diphosphate = hypoxanthine + 5-phospho-alpha-D-ribose 1-diphosphate</text>
        <dbReference type="Rhea" id="RHEA:17973"/>
        <dbReference type="ChEBI" id="CHEBI:17368"/>
        <dbReference type="ChEBI" id="CHEBI:33019"/>
        <dbReference type="ChEBI" id="CHEBI:58017"/>
        <dbReference type="ChEBI" id="CHEBI:58053"/>
        <dbReference type="EC" id="2.4.2.8"/>
    </reaction>
    <physiologicalReaction direction="right-to-left" evidence="15">
        <dbReference type="Rhea" id="RHEA:17975"/>
    </physiologicalReaction>
</comment>
<evidence type="ECO:0000256" key="8">
    <source>
        <dbReference type="ARBA" id="ARBA00022676"/>
    </source>
</evidence>
<evidence type="ECO:0000256" key="15">
    <source>
        <dbReference type="ARBA" id="ARBA00049402"/>
    </source>
</evidence>
<name>A0A844FJG6_9FIRM</name>
<evidence type="ECO:0000313" key="21">
    <source>
        <dbReference type="Proteomes" id="UP001108123"/>
    </source>
</evidence>
<feature type="domain" description="Phosphoribosyltransferase" evidence="17">
    <location>
        <begin position="12"/>
        <end position="159"/>
    </location>
</feature>
<dbReference type="Pfam" id="PF00156">
    <property type="entry name" value="Pribosyltran"/>
    <property type="match status" value="1"/>
</dbReference>
<keyword evidence="7 16" id="KW-0963">Cytoplasm</keyword>
<dbReference type="GO" id="GO:0005829">
    <property type="term" value="C:cytosol"/>
    <property type="evidence" value="ECO:0007669"/>
    <property type="project" value="TreeGrafter"/>
</dbReference>
<dbReference type="SUPFAM" id="SSF53271">
    <property type="entry name" value="PRTase-like"/>
    <property type="match status" value="1"/>
</dbReference>
<dbReference type="OrthoDB" id="9802824at2"/>
<keyword evidence="21" id="KW-1185">Reference proteome</keyword>
<evidence type="ECO:0000256" key="16">
    <source>
        <dbReference type="RuleBase" id="RU364099"/>
    </source>
</evidence>
<evidence type="ECO:0000256" key="3">
    <source>
        <dbReference type="ARBA" id="ARBA00004496"/>
    </source>
</evidence>
<dbReference type="EMBL" id="JAKNID010000024">
    <property type="protein sequence ID" value="MCG4565253.1"/>
    <property type="molecule type" value="Genomic_DNA"/>
</dbReference>
<evidence type="ECO:0000256" key="7">
    <source>
        <dbReference type="ARBA" id="ARBA00022490"/>
    </source>
</evidence>
<reference evidence="19 20" key="1">
    <citation type="submission" date="2019-08" db="EMBL/GenBank/DDBJ databases">
        <title>In-depth cultivation of the pig gut microbiome towards novel bacterial diversity and tailored functional studies.</title>
        <authorList>
            <person name="Wylensek D."/>
            <person name="Hitch T.C.A."/>
            <person name="Clavel T."/>
        </authorList>
    </citation>
    <scope>NUCLEOTIDE SEQUENCE [LARGE SCALE GENOMIC DNA]</scope>
    <source>
        <strain evidence="19 20">Med78-601-WT-4W-RMD-3</strain>
    </source>
</reference>
<comment type="function">
    <text evidence="2">Purine salvage pathway enzyme that catalyzes the transfer of the ribosyl-5-phosphate group from 5-phospho-alpha-D-ribose 1-diphosphate (PRPP) to the N9 position of the 6-oxopurines hypoxanthine and guanine to form the corresponding ribonucleotides IMP (inosine 5'-monophosphate) and GMP (guanosine 5'-monophosphate), with the release of PPi.</text>
</comment>
<dbReference type="NCBIfam" id="TIGR01203">
    <property type="entry name" value="HGPRTase"/>
    <property type="match status" value="1"/>
</dbReference>
<dbReference type="GO" id="GO:0004422">
    <property type="term" value="F:hypoxanthine phosphoribosyltransferase activity"/>
    <property type="evidence" value="ECO:0007669"/>
    <property type="project" value="InterPro"/>
</dbReference>
<dbReference type="GO" id="GO:0032263">
    <property type="term" value="P:GMP salvage"/>
    <property type="evidence" value="ECO:0007669"/>
    <property type="project" value="TreeGrafter"/>
</dbReference>
<proteinExistence type="inferred from homology"/>
<dbReference type="InterPro" id="IPR000836">
    <property type="entry name" value="PRTase_dom"/>
</dbReference>
<evidence type="ECO:0000256" key="2">
    <source>
        <dbReference type="ARBA" id="ARBA00002049"/>
    </source>
</evidence>
<comment type="subcellular location">
    <subcellularLocation>
        <location evidence="3 16">Cytoplasm</location>
    </subcellularLocation>
</comment>
<comment type="catalytic activity">
    <reaction evidence="14">
        <text>GMP + diphosphate = guanine + 5-phospho-alpha-D-ribose 1-diphosphate</text>
        <dbReference type="Rhea" id="RHEA:25424"/>
        <dbReference type="ChEBI" id="CHEBI:16235"/>
        <dbReference type="ChEBI" id="CHEBI:33019"/>
        <dbReference type="ChEBI" id="CHEBI:58017"/>
        <dbReference type="ChEBI" id="CHEBI:58115"/>
        <dbReference type="EC" id="2.4.2.8"/>
    </reaction>
    <physiologicalReaction direction="right-to-left" evidence="14">
        <dbReference type="Rhea" id="RHEA:25426"/>
    </physiologicalReaction>
</comment>
<dbReference type="InterPro" id="IPR005904">
    <property type="entry name" value="Hxn_phspho_trans"/>
</dbReference>
<dbReference type="GO" id="GO:0006166">
    <property type="term" value="P:purine ribonucleoside salvage"/>
    <property type="evidence" value="ECO:0007669"/>
    <property type="project" value="UniProtKB-KW"/>
</dbReference>
<dbReference type="GO" id="GO:0052657">
    <property type="term" value="F:guanine phosphoribosyltransferase activity"/>
    <property type="evidence" value="ECO:0007669"/>
    <property type="project" value="UniProtKB-ARBA"/>
</dbReference>
<sequence>MEEFRKEVLVSSEEIEKKVKELGEEITKDYQGKELMLVGILKGAAIFMADLARNIKIPVTMDFMAVSSYGNSTKSSGVVRIIKDLDSNVEGKHILIVEDIIDTGLTLGYLTDNLKKRGASSVRICTLLDKPERRKVNVPVDYRGFVIPDEFVVGYGIDYAEKYRNLPDIFSIEESCD</sequence>
<dbReference type="GO" id="GO:0000287">
    <property type="term" value="F:magnesium ion binding"/>
    <property type="evidence" value="ECO:0007669"/>
    <property type="project" value="TreeGrafter"/>
</dbReference>
<keyword evidence="11 16" id="KW-0660">Purine salvage</keyword>
<dbReference type="CDD" id="cd06223">
    <property type="entry name" value="PRTases_typeI"/>
    <property type="match status" value="1"/>
</dbReference>
<dbReference type="RefSeq" id="WP_154484764.1">
    <property type="nucleotide sequence ID" value="NZ_JAHLOA010000005.1"/>
</dbReference>
<evidence type="ECO:0000256" key="10">
    <source>
        <dbReference type="ARBA" id="ARBA00022723"/>
    </source>
</evidence>
<dbReference type="PANTHER" id="PTHR43340:SF1">
    <property type="entry name" value="HYPOXANTHINE PHOSPHORIBOSYLTRANSFERASE"/>
    <property type="match status" value="1"/>
</dbReference>
<protein>
    <recommendedName>
        <fullName evidence="16">Hypoxanthine phosphoribosyltransferase</fullName>
        <ecNumber evidence="16">2.4.2.8</ecNumber>
    </recommendedName>
</protein>
<dbReference type="FunFam" id="3.40.50.2020:FF:000006">
    <property type="entry name" value="Hypoxanthine phosphoribosyltransferase"/>
    <property type="match status" value="1"/>
</dbReference>
<evidence type="ECO:0000313" key="19">
    <source>
        <dbReference type="EMBL" id="MSS44091.1"/>
    </source>
</evidence>
<evidence type="ECO:0000256" key="9">
    <source>
        <dbReference type="ARBA" id="ARBA00022679"/>
    </source>
</evidence>
<dbReference type="Proteomes" id="UP001108123">
    <property type="component" value="Unassembled WGS sequence"/>
</dbReference>
<evidence type="ECO:0000256" key="5">
    <source>
        <dbReference type="ARBA" id="ARBA00004676"/>
    </source>
</evidence>
<keyword evidence="13 16" id="KW-0460">Magnesium</keyword>
<evidence type="ECO:0000256" key="1">
    <source>
        <dbReference type="ARBA" id="ARBA00001946"/>
    </source>
</evidence>
<dbReference type="GO" id="GO:0046100">
    <property type="term" value="P:hypoxanthine metabolic process"/>
    <property type="evidence" value="ECO:0007669"/>
    <property type="project" value="TreeGrafter"/>
</dbReference>
<accession>A0A844FJG6</accession>
<comment type="pathway">
    <text evidence="4 16">Purine metabolism; IMP biosynthesis via salvage pathway; IMP from hypoxanthine: step 1/1.</text>
</comment>
<dbReference type="PANTHER" id="PTHR43340">
    <property type="entry name" value="HYPOXANTHINE-GUANINE PHOSPHORIBOSYLTRANSFERASE"/>
    <property type="match status" value="1"/>
</dbReference>
<dbReference type="AlphaFoldDB" id="A0A844FJG6"/>
<evidence type="ECO:0000256" key="14">
    <source>
        <dbReference type="ARBA" id="ARBA00048811"/>
    </source>
</evidence>
<keyword evidence="9 16" id="KW-0808">Transferase</keyword>
<evidence type="ECO:0000256" key="12">
    <source>
        <dbReference type="ARBA" id="ARBA00022741"/>
    </source>
</evidence>
<keyword evidence="10 16" id="KW-0479">Metal-binding</keyword>
<dbReference type="GO" id="GO:0000166">
    <property type="term" value="F:nucleotide binding"/>
    <property type="evidence" value="ECO:0007669"/>
    <property type="project" value="UniProtKB-KW"/>
</dbReference>
<dbReference type="Gene3D" id="3.40.50.2020">
    <property type="match status" value="1"/>
</dbReference>
<evidence type="ECO:0000313" key="20">
    <source>
        <dbReference type="Proteomes" id="UP000462760"/>
    </source>
</evidence>
<dbReference type="EMBL" id="VULR01000016">
    <property type="protein sequence ID" value="MSS44091.1"/>
    <property type="molecule type" value="Genomic_DNA"/>
</dbReference>
<dbReference type="GO" id="GO:0032264">
    <property type="term" value="P:IMP salvage"/>
    <property type="evidence" value="ECO:0007669"/>
    <property type="project" value="UniProtKB-UniPathway"/>
</dbReference>
<dbReference type="GO" id="GO:0006178">
    <property type="term" value="P:guanine salvage"/>
    <property type="evidence" value="ECO:0007669"/>
    <property type="project" value="TreeGrafter"/>
</dbReference>
<evidence type="ECO:0000259" key="17">
    <source>
        <dbReference type="Pfam" id="PF00156"/>
    </source>
</evidence>
<comment type="similarity">
    <text evidence="6 16">Belongs to the purine/pyrimidine phosphoribosyltransferase family.</text>
</comment>
<dbReference type="EC" id="2.4.2.8" evidence="16"/>
<comment type="pathway">
    <text evidence="5">Purine metabolism; GMP biosynthesis via salvage pathway; GMP from guanine: step 1/1.</text>
</comment>